<dbReference type="InterPro" id="IPR004474">
    <property type="entry name" value="LytR_CpsA_psr"/>
</dbReference>
<dbReference type="InterPro" id="IPR050922">
    <property type="entry name" value="LytR/CpsA/Psr_CW_biosynth"/>
</dbReference>
<dbReference type="EMBL" id="WEGI01000004">
    <property type="protein sequence ID" value="MQY26601.1"/>
    <property type="molecule type" value="Genomic_DNA"/>
</dbReference>
<feature type="compositionally biased region" description="Polar residues" evidence="2">
    <location>
        <begin position="490"/>
        <end position="504"/>
    </location>
</feature>
<evidence type="ECO:0000256" key="1">
    <source>
        <dbReference type="ARBA" id="ARBA00006068"/>
    </source>
</evidence>
<protein>
    <submittedName>
        <fullName evidence="5">Cell wall biosynthesis protein LcpA</fullName>
    </submittedName>
</protein>
<dbReference type="InterPro" id="IPR027381">
    <property type="entry name" value="LytR/CpsA/Psr_C"/>
</dbReference>
<dbReference type="Proteomes" id="UP000431401">
    <property type="component" value="Unassembled WGS sequence"/>
</dbReference>
<feature type="domain" description="Cell envelope-related transcriptional attenuator" evidence="3">
    <location>
        <begin position="81"/>
        <end position="262"/>
    </location>
</feature>
<dbReference type="Pfam" id="PF13399">
    <property type="entry name" value="LytR_C"/>
    <property type="match status" value="1"/>
</dbReference>
<dbReference type="Gene3D" id="3.40.630.190">
    <property type="entry name" value="LCP protein"/>
    <property type="match status" value="1"/>
</dbReference>
<evidence type="ECO:0000313" key="5">
    <source>
        <dbReference type="EMBL" id="MQY26601.1"/>
    </source>
</evidence>
<gene>
    <name evidence="5" type="primary">lcpA_1</name>
    <name evidence="5" type="ORF">NRB56_21720</name>
</gene>
<accession>A0A7K0DLQ0</accession>
<evidence type="ECO:0000259" key="4">
    <source>
        <dbReference type="Pfam" id="PF13399"/>
    </source>
</evidence>
<evidence type="ECO:0000313" key="6">
    <source>
        <dbReference type="Proteomes" id="UP000431401"/>
    </source>
</evidence>
<organism evidence="5 6">
    <name type="scientific">Nocardia aurantia</name>
    <dbReference type="NCBI Taxonomy" id="2585199"/>
    <lineage>
        <taxon>Bacteria</taxon>
        <taxon>Bacillati</taxon>
        <taxon>Actinomycetota</taxon>
        <taxon>Actinomycetes</taxon>
        <taxon>Mycobacteriales</taxon>
        <taxon>Nocardiaceae</taxon>
        <taxon>Nocardia</taxon>
    </lineage>
</organism>
<reference evidence="5 6" key="1">
    <citation type="submission" date="2019-10" db="EMBL/GenBank/DDBJ databases">
        <title>Nocardia macrotermitis sp. nov. and Nocardia aurantia sp. nov., isolated from the gut of fungus growing-termite Macrotermes natalensis.</title>
        <authorList>
            <person name="Benndorf R."/>
            <person name="Schwitalla J."/>
            <person name="Martin K."/>
            <person name="De Beer W."/>
            <person name="Kaster A.-K."/>
            <person name="Vollmers J."/>
            <person name="Poulsen M."/>
            <person name="Beemelmanns C."/>
        </authorList>
    </citation>
    <scope>NUCLEOTIDE SEQUENCE [LARGE SCALE GENOMIC DNA]</scope>
    <source>
        <strain evidence="5 6">RB56</strain>
    </source>
</reference>
<dbReference type="NCBIfam" id="TIGR00350">
    <property type="entry name" value="lytR_cpsA_psr"/>
    <property type="match status" value="1"/>
</dbReference>
<keyword evidence="6" id="KW-1185">Reference proteome</keyword>
<dbReference type="AlphaFoldDB" id="A0A7K0DLQ0"/>
<comment type="similarity">
    <text evidence="1">Belongs to the LytR/CpsA/Psr (LCP) family.</text>
</comment>
<dbReference type="Pfam" id="PF03816">
    <property type="entry name" value="LytR_cpsA_psr"/>
    <property type="match status" value="1"/>
</dbReference>
<evidence type="ECO:0000256" key="2">
    <source>
        <dbReference type="SAM" id="MobiDB-lite"/>
    </source>
</evidence>
<comment type="caution">
    <text evidence="5">The sequence shown here is derived from an EMBL/GenBank/DDBJ whole genome shotgun (WGS) entry which is preliminary data.</text>
</comment>
<feature type="region of interest" description="Disordered" evidence="2">
    <location>
        <begin position="464"/>
        <end position="511"/>
    </location>
</feature>
<dbReference type="Gene3D" id="3.30.70.2390">
    <property type="match status" value="1"/>
</dbReference>
<feature type="domain" description="LytR/CpsA/Psr regulator C-terminal" evidence="4">
    <location>
        <begin position="370"/>
        <end position="451"/>
    </location>
</feature>
<proteinExistence type="inferred from homology"/>
<dbReference type="PANTHER" id="PTHR33392:SF6">
    <property type="entry name" value="POLYISOPRENYL-TEICHOIC ACID--PEPTIDOGLYCAN TEICHOIC ACID TRANSFERASE TAGU"/>
    <property type="match status" value="1"/>
</dbReference>
<dbReference type="PANTHER" id="PTHR33392">
    <property type="entry name" value="POLYISOPRENYL-TEICHOIC ACID--PEPTIDOGLYCAN TEICHOIC ACID TRANSFERASE TAGU"/>
    <property type="match status" value="1"/>
</dbReference>
<evidence type="ECO:0000259" key="3">
    <source>
        <dbReference type="Pfam" id="PF03816"/>
    </source>
</evidence>
<feature type="compositionally biased region" description="Low complexity" evidence="2">
    <location>
        <begin position="465"/>
        <end position="476"/>
    </location>
</feature>
<sequence length="511" mass="53077">MVALAAVLVLVGTGAVWRGYHAALDGVTTSQALDDGPKSAGADQNILVMGLDSRLDEHGNPLPQDMYDALHAGDDSEGGYNSNVLILMHIPGDGSKSTAISIPRDDYVPLDPAACGGSTCKGKVKQAYGLAYQATKDKLTSTVKDPIELEQRSRDAGRKAEIATVRTFLGGVPIDHFVEVTLVAFFQIAQAVQPITVCLNENTSDKFFSGADFHKGEQQIDAEQAMAFVRQRRDPDPNLNFTDMDRTRRQQAFIVSLAKQLQDSGTLTNLGKLRSLLDIAKQNIAIDSGLDPMQFAQRASTMMSGGMSLFTLPVVDFGQDDLGEDVNIVDIPTIRATVRELLSSPGSASSSGTPTSTGVVTVPIQAASGVTVNVVNGSDETGLARKLELALVNRGFTAGDAISGSSRNTTTITYGTGADAAASALADQFGATATKSSAVDSHTVTVTIGADAVGNATITAMAASVPDDPTSATPTTTTPPPAPVSATATGANSPAPTDLSSMESSKVPCVK</sequence>
<name>A0A7K0DLQ0_9NOCA</name>